<accession>A0ABV8NYN7</accession>
<proteinExistence type="inferred from homology"/>
<name>A0ABV8NYN7_9BURK</name>
<evidence type="ECO:0000313" key="3">
    <source>
        <dbReference type="EMBL" id="MFC4201441.1"/>
    </source>
</evidence>
<reference evidence="4" key="1">
    <citation type="journal article" date="2019" name="Int. J. Syst. Evol. Microbiol.">
        <title>The Global Catalogue of Microorganisms (GCM) 10K type strain sequencing project: providing services to taxonomists for standard genome sequencing and annotation.</title>
        <authorList>
            <consortium name="The Broad Institute Genomics Platform"/>
            <consortium name="The Broad Institute Genome Sequencing Center for Infectious Disease"/>
            <person name="Wu L."/>
            <person name="Ma J."/>
        </authorList>
    </citation>
    <scope>NUCLEOTIDE SEQUENCE [LARGE SCALE GENOMIC DNA]</scope>
    <source>
        <strain evidence="4">LMG 24813</strain>
    </source>
</reference>
<dbReference type="PANTHER" id="PTHR42928:SF5">
    <property type="entry name" value="BLR1237 PROTEIN"/>
    <property type="match status" value="1"/>
</dbReference>
<comment type="similarity">
    <text evidence="1">Belongs to the UPF0065 (bug) family.</text>
</comment>
<comment type="caution">
    <text evidence="3">The sequence shown here is derived from an EMBL/GenBank/DDBJ whole genome shotgun (WGS) entry which is preliminary data.</text>
</comment>
<dbReference type="PIRSF" id="PIRSF017082">
    <property type="entry name" value="YflP"/>
    <property type="match status" value="1"/>
</dbReference>
<dbReference type="Pfam" id="PF03401">
    <property type="entry name" value="TctC"/>
    <property type="match status" value="1"/>
</dbReference>
<dbReference type="InterPro" id="IPR005064">
    <property type="entry name" value="BUG"/>
</dbReference>
<keyword evidence="4" id="KW-1185">Reference proteome</keyword>
<dbReference type="Proteomes" id="UP001595848">
    <property type="component" value="Unassembled WGS sequence"/>
</dbReference>
<evidence type="ECO:0000256" key="2">
    <source>
        <dbReference type="SAM" id="SignalP"/>
    </source>
</evidence>
<gene>
    <name evidence="3" type="ORF">ACFOY1_10800</name>
</gene>
<organism evidence="3 4">
    <name type="scientific">Candidimonas humi</name>
    <dbReference type="NCBI Taxonomy" id="683355"/>
    <lineage>
        <taxon>Bacteria</taxon>
        <taxon>Pseudomonadati</taxon>
        <taxon>Pseudomonadota</taxon>
        <taxon>Betaproteobacteria</taxon>
        <taxon>Burkholderiales</taxon>
        <taxon>Alcaligenaceae</taxon>
        <taxon>Candidimonas</taxon>
    </lineage>
</organism>
<dbReference type="PANTHER" id="PTHR42928">
    <property type="entry name" value="TRICARBOXYLATE-BINDING PROTEIN"/>
    <property type="match status" value="1"/>
</dbReference>
<evidence type="ECO:0000313" key="4">
    <source>
        <dbReference type="Proteomes" id="UP001595848"/>
    </source>
</evidence>
<dbReference type="CDD" id="cd13578">
    <property type="entry name" value="PBP2_Bug27"/>
    <property type="match status" value="1"/>
</dbReference>
<feature type="signal peptide" evidence="2">
    <location>
        <begin position="1"/>
        <end position="23"/>
    </location>
</feature>
<dbReference type="EMBL" id="JBHSBV010000003">
    <property type="protein sequence ID" value="MFC4201441.1"/>
    <property type="molecule type" value="Genomic_DNA"/>
</dbReference>
<dbReference type="RefSeq" id="WP_217963202.1">
    <property type="nucleotide sequence ID" value="NZ_JAHTBN010000002.1"/>
</dbReference>
<feature type="chain" id="PRO_5047224768" evidence="2">
    <location>
        <begin position="24"/>
        <end position="329"/>
    </location>
</feature>
<evidence type="ECO:0000256" key="1">
    <source>
        <dbReference type="ARBA" id="ARBA00006987"/>
    </source>
</evidence>
<sequence length="329" mass="35321">MPFLIPRLMALGTACVFTFLAHAADGPIPGTQPLRLVIPYPAGGPADVMGRQIAERLGKRIHRSIIVEDKPGAAGELGSAYVAHAEPDGTTILLNSSSMSIDPVVKKHLGYNALRDFTPVTTMEISPLVVLVNPKLPAKNIAQLVAYAKAHPGKLNYGSSGLGSSLHMATAQFELAAGIRMEHIPYKGSSQSVIAAVADDIQVLFNPIPVALFYAKNGNKLRALAVTTAKRSPIWPDLPSVSESGIPGLSHYDASIWHMFFVPAKTPTAVVDYLNANLVAILHEPDMVQWLRNQGMQALGDTPAEAKQRMTTDIAHWTEVVRMAGIKSE</sequence>
<keyword evidence="2" id="KW-0732">Signal</keyword>
<protein>
    <submittedName>
        <fullName evidence="3">Bug family tripartite tricarboxylate transporter substrate binding protein</fullName>
    </submittedName>
</protein>